<dbReference type="Proteomes" id="UP000051260">
    <property type="component" value="Unassembled WGS sequence"/>
</dbReference>
<dbReference type="OrthoDB" id="7876561at2"/>
<evidence type="ECO:0000313" key="1">
    <source>
        <dbReference type="EMBL" id="CUK08540.1"/>
    </source>
</evidence>
<name>A0A0P1IEI7_9RHOB</name>
<gene>
    <name evidence="1" type="ORF">RUE5091_03093</name>
</gene>
<evidence type="ECO:0000313" key="2">
    <source>
        <dbReference type="Proteomes" id="UP000051260"/>
    </source>
</evidence>
<dbReference type="RefSeq" id="WP_058282749.1">
    <property type="nucleotide sequence ID" value="NZ_CYUD01000009.1"/>
</dbReference>
<protein>
    <recommendedName>
        <fullName evidence="3">Transcriptional regulator</fullName>
    </recommendedName>
</protein>
<dbReference type="STRING" id="1715692.RUE5091_03093"/>
<accession>A0A0P1IEI7</accession>
<organism evidence="1 2">
    <name type="scientific">Ruegeria denitrificans</name>
    <dbReference type="NCBI Taxonomy" id="1715692"/>
    <lineage>
        <taxon>Bacteria</taxon>
        <taxon>Pseudomonadati</taxon>
        <taxon>Pseudomonadota</taxon>
        <taxon>Alphaproteobacteria</taxon>
        <taxon>Rhodobacterales</taxon>
        <taxon>Roseobacteraceae</taxon>
        <taxon>Ruegeria</taxon>
    </lineage>
</organism>
<dbReference type="EMBL" id="CYUD01000009">
    <property type="protein sequence ID" value="CUK08540.1"/>
    <property type="molecule type" value="Genomic_DNA"/>
</dbReference>
<keyword evidence="2" id="KW-1185">Reference proteome</keyword>
<evidence type="ECO:0008006" key="3">
    <source>
        <dbReference type="Google" id="ProtNLM"/>
    </source>
</evidence>
<reference evidence="2" key="1">
    <citation type="submission" date="2015-09" db="EMBL/GenBank/DDBJ databases">
        <authorList>
            <person name="Rodrigo-Torres L."/>
            <person name="Arahal D.R."/>
        </authorList>
    </citation>
    <scope>NUCLEOTIDE SEQUENCE [LARGE SCALE GENOMIC DNA]</scope>
    <source>
        <strain evidence="2">CECT 5091</strain>
    </source>
</reference>
<proteinExistence type="predicted"/>
<dbReference type="AlphaFoldDB" id="A0A0P1IEI7"/>
<sequence length="64" mass="7100">MADDNVKPKNLIRLKDAIQRYSLSRSTFDRAANAGVITKHTVGRAAFVDTHQIDAWIMGEGQSI</sequence>